<feature type="repeat" description="Hemopexin" evidence="16">
    <location>
        <begin position="103"/>
        <end position="155"/>
    </location>
</feature>
<comment type="subcellular location">
    <subcellularLocation>
        <location evidence="2">Secreted</location>
    </subcellularLocation>
</comment>
<evidence type="ECO:0000256" key="7">
    <source>
        <dbReference type="ARBA" id="ARBA00022617"/>
    </source>
</evidence>
<dbReference type="InterPro" id="IPR051298">
    <property type="entry name" value="Heme_transport/Cell_adhesion"/>
</dbReference>
<dbReference type="InterPro" id="IPR036375">
    <property type="entry name" value="Hemopexin-like_dom_sf"/>
</dbReference>
<feature type="disulfide bond" evidence="14">
    <location>
        <begin position="364"/>
        <end position="406"/>
    </location>
</feature>
<keyword evidence="7 13" id="KW-0349">Heme</keyword>
<keyword evidence="10" id="KW-0677">Repeat</keyword>
<accession>A0A8C4HWD1</accession>
<evidence type="ECO:0000256" key="6">
    <source>
        <dbReference type="ARBA" id="ARBA00022525"/>
    </source>
</evidence>
<sequence length="449" mass="51198">MCYKLHYNEVLLCNRDALVYTSCSPHGRKRVFVWYTPQQMSHHHDFNNAALPDRCEGIEFDAITPDEKGTTFFFKGPHLWKGYHGSAQPSNEHFKELDDIHNIGHVDAAFRMHNIDNPDKHDHIYFFLDDKVFSYYNHTLEDGYPKQIQDDFPGVPTHLDSAVECPKGECMADSVLFFKGHDVHLYDITTKTVKTKTWSHLPVCTSALRWLEHYYCFHGHNFTRFNPVSGEVNGTYPKDARNYFMGCADFGHGGGYRPRKCSEVKIDAITTDDAGKTYFFAGPIYMRLDTHRDGLHAFPITRAWKEVTNGVDAVFSYTDKIYLIKDDQVYIYKAAAHYTLIEGYPKTVKEELGVEGRVDAAFVCPDDNTVHIIQGQRILYVDLTATPRAVTQNLPLPLDGIDAALCNAKGIDLFKGPQYYHYESPMILAMGRMAPLPENITSTMMGCQD</sequence>
<evidence type="ECO:0000256" key="1">
    <source>
        <dbReference type="ARBA" id="ARBA00002031"/>
    </source>
</evidence>
<evidence type="ECO:0000256" key="5">
    <source>
        <dbReference type="ARBA" id="ARBA00022448"/>
    </source>
</evidence>
<keyword evidence="14" id="KW-1015">Disulfide bond</keyword>
<comment type="similarity">
    <text evidence="3 13">Belongs to the hemopexin family.</text>
</comment>
<dbReference type="PROSITE" id="PS51642">
    <property type="entry name" value="HEMOPEXIN_2"/>
    <property type="match status" value="6"/>
</dbReference>
<proteinExistence type="inferred from homology"/>
<evidence type="ECO:0000256" key="16">
    <source>
        <dbReference type="PROSITE-ProRule" id="PRU01011"/>
    </source>
</evidence>
<dbReference type="PIRSF" id="PIRSF002551">
    <property type="entry name" value="Hemopexin_chordata"/>
    <property type="match status" value="1"/>
</dbReference>
<feature type="repeat" description="Hemopexin" evidence="16">
    <location>
        <begin position="308"/>
        <end position="355"/>
    </location>
</feature>
<dbReference type="Pfam" id="PF00045">
    <property type="entry name" value="Hemopexin"/>
    <property type="match status" value="2"/>
</dbReference>
<dbReference type="InterPro" id="IPR000585">
    <property type="entry name" value="Hemopexin-like_dom"/>
</dbReference>
<evidence type="ECO:0000256" key="14">
    <source>
        <dbReference type="PIRSR" id="PIRSR002551-1"/>
    </source>
</evidence>
<keyword evidence="9" id="KW-0732">Signal</keyword>
<evidence type="ECO:0000313" key="17">
    <source>
        <dbReference type="Ensembl" id="ENSDLAP00005048686.1"/>
    </source>
</evidence>
<dbReference type="CDD" id="cd00094">
    <property type="entry name" value="HX"/>
    <property type="match status" value="2"/>
</dbReference>
<dbReference type="Ensembl" id="ENSDLAT00005051907.2">
    <property type="protein sequence ID" value="ENSDLAP00005048686.1"/>
    <property type="gene ID" value="ENSDLAG00005021309.2"/>
</dbReference>
<evidence type="ECO:0000256" key="12">
    <source>
        <dbReference type="ARBA" id="ARBA00023180"/>
    </source>
</evidence>
<feature type="binding site" description="axial binding residue" evidence="15">
    <location>
        <position position="252"/>
    </location>
    <ligand>
        <name>heme</name>
        <dbReference type="ChEBI" id="CHEBI:30413"/>
        <label>2</label>
    </ligand>
    <ligandPart>
        <name>Fe</name>
        <dbReference type="ChEBI" id="CHEBI:18248"/>
    </ligandPart>
</feature>
<comment type="function">
    <text evidence="1 13">Binds heme and transports it to the liver for breakdown and iron recovery, after which the free hemopexin returns to the circulation.</text>
</comment>
<dbReference type="Proteomes" id="UP000694389">
    <property type="component" value="Unassembled WGS sequence"/>
</dbReference>
<evidence type="ECO:0000256" key="3">
    <source>
        <dbReference type="ARBA" id="ARBA00011072"/>
    </source>
</evidence>
<evidence type="ECO:0000256" key="15">
    <source>
        <dbReference type="PIRSR" id="PIRSR002551-2"/>
    </source>
</evidence>
<dbReference type="SUPFAM" id="SSF50923">
    <property type="entry name" value="Hemopexin-like domain"/>
    <property type="match status" value="2"/>
</dbReference>
<protein>
    <recommendedName>
        <fullName evidence="4 13">Hemopexin</fullName>
    </recommendedName>
</protein>
<dbReference type="Gene3D" id="2.110.10.10">
    <property type="entry name" value="Hemopexin-like domain"/>
    <property type="match status" value="2"/>
</dbReference>
<feature type="repeat" description="Hemopexin" evidence="16">
    <location>
        <begin position="201"/>
        <end position="247"/>
    </location>
</feature>
<keyword evidence="5 13" id="KW-0813">Transport</keyword>
<keyword evidence="8 13" id="KW-0479">Metal-binding</keyword>
<feature type="disulfide bond" evidence="14">
    <location>
        <begin position="55"/>
        <end position="247"/>
    </location>
</feature>
<evidence type="ECO:0000256" key="9">
    <source>
        <dbReference type="ARBA" id="ARBA00022729"/>
    </source>
</evidence>
<feature type="disulfide bond" evidence="14">
    <location>
        <begin position="204"/>
        <end position="216"/>
    </location>
</feature>
<dbReference type="InterPro" id="IPR018487">
    <property type="entry name" value="Hemopexin-like_repeat"/>
</dbReference>
<feature type="disulfide bond" evidence="14">
    <location>
        <begin position="165"/>
        <end position="170"/>
    </location>
</feature>
<dbReference type="GO" id="GO:0005615">
    <property type="term" value="C:extracellular space"/>
    <property type="evidence" value="ECO:0007669"/>
    <property type="project" value="TreeGrafter"/>
</dbReference>
<evidence type="ECO:0000256" key="13">
    <source>
        <dbReference type="PIRNR" id="PIRNR002551"/>
    </source>
</evidence>
<keyword evidence="6 13" id="KW-0964">Secreted</keyword>
<gene>
    <name evidence="17" type="primary">hpxb</name>
</gene>
<dbReference type="GO" id="GO:0046872">
    <property type="term" value="F:metal ion binding"/>
    <property type="evidence" value="ECO:0007669"/>
    <property type="project" value="UniProtKB-UniRule"/>
</dbReference>
<evidence type="ECO:0000256" key="4">
    <source>
        <dbReference type="ARBA" id="ARBA00013632"/>
    </source>
</evidence>
<feature type="repeat" description="Hemopexin" evidence="16">
    <location>
        <begin position="263"/>
        <end position="307"/>
    </location>
</feature>
<dbReference type="FunFam" id="2.110.10.10:FF:000009">
    <property type="entry name" value="Hemopexin"/>
    <property type="match status" value="1"/>
</dbReference>
<evidence type="ECO:0000256" key="10">
    <source>
        <dbReference type="ARBA" id="ARBA00022737"/>
    </source>
</evidence>
<dbReference type="GO" id="GO:0006879">
    <property type="term" value="P:intracellular iron ion homeostasis"/>
    <property type="evidence" value="ECO:0007669"/>
    <property type="project" value="InterPro"/>
</dbReference>
<feature type="repeat" description="Hemopexin" evidence="16">
    <location>
        <begin position="57"/>
        <end position="97"/>
    </location>
</feature>
<reference evidence="17" key="2">
    <citation type="submission" date="2025-09" db="UniProtKB">
        <authorList>
            <consortium name="Ensembl"/>
        </authorList>
    </citation>
    <scope>IDENTIFICATION</scope>
</reference>
<reference evidence="17" key="1">
    <citation type="submission" date="2025-08" db="UniProtKB">
        <authorList>
            <consortium name="Ensembl"/>
        </authorList>
    </citation>
    <scope>IDENTIFICATION</scope>
</reference>
<dbReference type="InterPro" id="IPR016358">
    <property type="entry name" value="Hemopexin"/>
</dbReference>
<dbReference type="PANTHER" id="PTHR22917:SF9">
    <property type="entry name" value="HEMOPEXIN"/>
    <property type="match status" value="1"/>
</dbReference>
<keyword evidence="11 13" id="KW-0408">Iron</keyword>
<evidence type="ECO:0000256" key="11">
    <source>
        <dbReference type="ARBA" id="ARBA00023004"/>
    </source>
</evidence>
<dbReference type="GO" id="GO:0015232">
    <property type="term" value="F:heme transmembrane transporter activity"/>
    <property type="evidence" value="ECO:0007669"/>
    <property type="project" value="InterPro"/>
</dbReference>
<dbReference type="SMART" id="SM00120">
    <property type="entry name" value="HX"/>
    <property type="match status" value="6"/>
</dbReference>
<keyword evidence="12" id="KW-0325">Glycoprotein</keyword>
<evidence type="ECO:0000256" key="8">
    <source>
        <dbReference type="ARBA" id="ARBA00022723"/>
    </source>
</evidence>
<feature type="repeat" description="Hemopexin" evidence="16">
    <location>
        <begin position="398"/>
        <end position="447"/>
    </location>
</feature>
<organism evidence="17 18">
    <name type="scientific">Dicentrarchus labrax</name>
    <name type="common">European seabass</name>
    <name type="synonym">Morone labrax</name>
    <dbReference type="NCBI Taxonomy" id="13489"/>
    <lineage>
        <taxon>Eukaryota</taxon>
        <taxon>Metazoa</taxon>
        <taxon>Chordata</taxon>
        <taxon>Craniata</taxon>
        <taxon>Vertebrata</taxon>
        <taxon>Euteleostomi</taxon>
        <taxon>Actinopterygii</taxon>
        <taxon>Neopterygii</taxon>
        <taxon>Teleostei</taxon>
        <taxon>Neoteleostei</taxon>
        <taxon>Acanthomorphata</taxon>
        <taxon>Eupercaria</taxon>
        <taxon>Moronidae</taxon>
        <taxon>Dicentrarchus</taxon>
    </lineage>
</organism>
<keyword evidence="18" id="KW-1185">Reference proteome</keyword>
<name>A0A8C4HWD1_DICLA</name>
<feature type="binding site" description="axial binding residue" evidence="15">
    <location>
        <position position="296"/>
    </location>
    <ligand>
        <name>heme</name>
        <dbReference type="ChEBI" id="CHEBI:30413"/>
        <label>2</label>
    </ligand>
    <ligandPart>
        <name>Fe</name>
        <dbReference type="ChEBI" id="CHEBI:18248"/>
    </ligandPart>
</feature>
<dbReference type="GeneTree" id="ENSGT00390000009178"/>
<evidence type="ECO:0000313" key="18">
    <source>
        <dbReference type="Proteomes" id="UP000694389"/>
    </source>
</evidence>
<dbReference type="AlphaFoldDB" id="A0A8C4HWD1"/>
<dbReference type="PANTHER" id="PTHR22917">
    <property type="entry name" value="HEMOPEXIN DOMAIN-CONTAINING PROTEIN"/>
    <property type="match status" value="1"/>
</dbReference>
<evidence type="ECO:0000256" key="2">
    <source>
        <dbReference type="ARBA" id="ARBA00004613"/>
    </source>
</evidence>